<name>A0AAF0R0L3_SOLVR</name>
<evidence type="ECO:0000313" key="2">
    <source>
        <dbReference type="Proteomes" id="UP001234989"/>
    </source>
</evidence>
<dbReference type="EMBL" id="CP133616">
    <property type="protein sequence ID" value="WMV30465.1"/>
    <property type="molecule type" value="Genomic_DNA"/>
</dbReference>
<dbReference type="Proteomes" id="UP001234989">
    <property type="component" value="Chromosome 5"/>
</dbReference>
<proteinExistence type="predicted"/>
<reference evidence="1" key="1">
    <citation type="submission" date="2023-08" db="EMBL/GenBank/DDBJ databases">
        <title>A de novo genome assembly of Solanum verrucosum Schlechtendal, a Mexican diploid species geographically isolated from the other diploid A-genome species in potato relatives.</title>
        <authorList>
            <person name="Hosaka K."/>
        </authorList>
    </citation>
    <scope>NUCLEOTIDE SEQUENCE</scope>
    <source>
        <tissue evidence="1">Young leaves</tissue>
    </source>
</reference>
<protein>
    <submittedName>
        <fullName evidence="1">Uncharacterized protein</fullName>
    </submittedName>
</protein>
<sequence length="332" mass="37408">MIRVVLIQKHSGWQPAYKEQGSPTCEGVSQLCVIPKANLLTITNFEVCFAFKSSRDVMILFQTDCPYEKLGAFIILGSHILFGFNDLYRIFLLRESPKLFVQGIVIMCLQVPYPKSSRNLSSKTDLHLTRLKVLFLYFIANENLEFLSILFVTKVASLTRLMAVHQPHALPIFDVLVHVSFVWRGASTTRLTRFEDLHRAVEARYLQKNSESSVFVKRRTTRRGGVARQISVHIEPEHLVLDTPLHVMGEFEVPLRMPRSIPLPEAFVATSSPSYYLDEEWVITGASSQSHCEEMALAGSQSKDAGEKALSIDILLKALLFAGDLSGNAHEK</sequence>
<keyword evidence="2" id="KW-1185">Reference proteome</keyword>
<dbReference type="AlphaFoldDB" id="A0AAF0R0L3"/>
<gene>
    <name evidence="1" type="ORF">MTR67_023850</name>
</gene>
<accession>A0AAF0R0L3</accession>
<organism evidence="1 2">
    <name type="scientific">Solanum verrucosum</name>
    <dbReference type="NCBI Taxonomy" id="315347"/>
    <lineage>
        <taxon>Eukaryota</taxon>
        <taxon>Viridiplantae</taxon>
        <taxon>Streptophyta</taxon>
        <taxon>Embryophyta</taxon>
        <taxon>Tracheophyta</taxon>
        <taxon>Spermatophyta</taxon>
        <taxon>Magnoliopsida</taxon>
        <taxon>eudicotyledons</taxon>
        <taxon>Gunneridae</taxon>
        <taxon>Pentapetalae</taxon>
        <taxon>asterids</taxon>
        <taxon>lamiids</taxon>
        <taxon>Solanales</taxon>
        <taxon>Solanaceae</taxon>
        <taxon>Solanoideae</taxon>
        <taxon>Solaneae</taxon>
        <taxon>Solanum</taxon>
    </lineage>
</organism>
<evidence type="ECO:0000313" key="1">
    <source>
        <dbReference type="EMBL" id="WMV30465.1"/>
    </source>
</evidence>